<dbReference type="AlphaFoldDB" id="A0A1M6PJP4"/>
<proteinExistence type="inferred from homology"/>
<dbReference type="Pfam" id="PF02900">
    <property type="entry name" value="LigB"/>
    <property type="match status" value="1"/>
</dbReference>
<dbReference type="Proteomes" id="UP000184386">
    <property type="component" value="Unassembled WGS sequence"/>
</dbReference>
<keyword evidence="4" id="KW-0862">Zinc</keyword>
<organism evidence="7 8">
    <name type="scientific">Anaerocolumna jejuensis DSM 15929</name>
    <dbReference type="NCBI Taxonomy" id="1121322"/>
    <lineage>
        <taxon>Bacteria</taxon>
        <taxon>Bacillati</taxon>
        <taxon>Bacillota</taxon>
        <taxon>Clostridia</taxon>
        <taxon>Lachnospirales</taxon>
        <taxon>Lachnospiraceae</taxon>
        <taxon>Anaerocolumna</taxon>
    </lineage>
</organism>
<comment type="cofactor">
    <cofactor evidence="1">
        <name>Zn(2+)</name>
        <dbReference type="ChEBI" id="CHEBI:29105"/>
    </cofactor>
</comment>
<dbReference type="GO" id="GO:0008198">
    <property type="term" value="F:ferrous iron binding"/>
    <property type="evidence" value="ECO:0007669"/>
    <property type="project" value="InterPro"/>
</dbReference>
<evidence type="ECO:0000313" key="7">
    <source>
        <dbReference type="EMBL" id="SHK08179.1"/>
    </source>
</evidence>
<evidence type="ECO:0000313" key="8">
    <source>
        <dbReference type="Proteomes" id="UP000184386"/>
    </source>
</evidence>
<evidence type="ECO:0000256" key="3">
    <source>
        <dbReference type="ARBA" id="ARBA00022723"/>
    </source>
</evidence>
<evidence type="ECO:0000256" key="4">
    <source>
        <dbReference type="ARBA" id="ARBA00022833"/>
    </source>
</evidence>
<dbReference type="GO" id="GO:0016702">
    <property type="term" value="F:oxidoreductase activity, acting on single donors with incorporation of molecular oxygen, incorporation of two atoms of oxygen"/>
    <property type="evidence" value="ECO:0007669"/>
    <property type="project" value="UniProtKB-ARBA"/>
</dbReference>
<evidence type="ECO:0000256" key="1">
    <source>
        <dbReference type="ARBA" id="ARBA00001947"/>
    </source>
</evidence>
<keyword evidence="3" id="KW-0479">Metal-binding</keyword>
<evidence type="ECO:0000256" key="2">
    <source>
        <dbReference type="ARBA" id="ARBA00007581"/>
    </source>
</evidence>
<evidence type="ECO:0000256" key="5">
    <source>
        <dbReference type="ARBA" id="ARBA00023002"/>
    </source>
</evidence>
<evidence type="ECO:0000259" key="6">
    <source>
        <dbReference type="Pfam" id="PF02900"/>
    </source>
</evidence>
<dbReference type="SUPFAM" id="SSF53213">
    <property type="entry name" value="LigB-like"/>
    <property type="match status" value="1"/>
</dbReference>
<keyword evidence="7" id="KW-0223">Dioxygenase</keyword>
<dbReference type="NCBIfam" id="NF007914">
    <property type="entry name" value="PRK10628.1"/>
    <property type="match status" value="1"/>
</dbReference>
<dbReference type="STRING" id="1121322.SAMN02745136_01625"/>
<accession>A0A1M6PJP4</accession>
<dbReference type="EMBL" id="FRAC01000009">
    <property type="protein sequence ID" value="SHK08179.1"/>
    <property type="molecule type" value="Genomic_DNA"/>
</dbReference>
<dbReference type="RefSeq" id="WP_330392525.1">
    <property type="nucleotide sequence ID" value="NZ_FRAC01000009.1"/>
</dbReference>
<protein>
    <submittedName>
        <fullName evidence="7">Aromatic ring-opening dioxygenase, catalytic subunit, LigB family</fullName>
    </submittedName>
</protein>
<comment type="similarity">
    <text evidence="2">Belongs to the DODA-type extradiol aromatic ring-opening dioxygenase family.</text>
</comment>
<keyword evidence="5" id="KW-0560">Oxidoreductase</keyword>
<dbReference type="GO" id="GO:0008270">
    <property type="term" value="F:zinc ion binding"/>
    <property type="evidence" value="ECO:0007669"/>
    <property type="project" value="InterPro"/>
</dbReference>
<name>A0A1M6PJP4_9FIRM</name>
<gene>
    <name evidence="7" type="ORF">SAMN02745136_01625</name>
</gene>
<dbReference type="PANTHER" id="PTHR30096:SF0">
    <property type="entry name" value="4,5-DOPA DIOXYGENASE EXTRADIOL-LIKE PROTEIN"/>
    <property type="match status" value="1"/>
</dbReference>
<reference evidence="7 8" key="1">
    <citation type="submission" date="2016-11" db="EMBL/GenBank/DDBJ databases">
        <authorList>
            <person name="Jaros S."/>
            <person name="Januszkiewicz K."/>
            <person name="Wedrychowicz H."/>
        </authorList>
    </citation>
    <scope>NUCLEOTIDE SEQUENCE [LARGE SCALE GENOMIC DNA]</scope>
    <source>
        <strain evidence="7 8">DSM 15929</strain>
    </source>
</reference>
<dbReference type="PANTHER" id="PTHR30096">
    <property type="entry name" value="4,5-DOPA DIOXYGENASE EXTRADIOL-LIKE PROTEIN"/>
    <property type="match status" value="1"/>
</dbReference>
<dbReference type="Gene3D" id="3.40.830.10">
    <property type="entry name" value="LigB-like"/>
    <property type="match status" value="1"/>
</dbReference>
<feature type="domain" description="Extradiol ring-cleavage dioxygenase class III enzyme subunit B" evidence="6">
    <location>
        <begin position="27"/>
        <end position="255"/>
    </location>
</feature>
<dbReference type="PIRSF" id="PIRSF006157">
    <property type="entry name" value="Doxgns_DODA"/>
    <property type="match status" value="1"/>
</dbReference>
<dbReference type="InterPro" id="IPR014436">
    <property type="entry name" value="Extradiol_dOase_DODA"/>
</dbReference>
<keyword evidence="8" id="KW-1185">Reference proteome</keyword>
<dbReference type="InterPro" id="IPR004183">
    <property type="entry name" value="Xdiol_dOase_suB"/>
</dbReference>
<sequence length="258" mass="29159">MDEMKKMPVLFVGHGSPMNAIENNRFTKGWEEAAQKIPRPKAILSVSAHWFTPGTGVCTEEKPRQIYDMYGFPKELYDLKYEAAGSAEYAMEILTLLEGEAAADNRWGMDHGTWAVLCKMYPQADIPVFQLSINSARNPLYHYELGRKLAPLRERGILIMGSGNVVHHLGKVNWEMEEQGYPFAEEFDSYIKECVKKKDLDGVINYRKSRAAVEAFPTPEHFYPLLYALGAAGGDYEAEVFNEAYVLGALSMTSYLLH</sequence>
<dbReference type="CDD" id="cd07363">
    <property type="entry name" value="45_DOPA_Dioxygenase"/>
    <property type="match status" value="1"/>
</dbReference>